<reference evidence="4" key="1">
    <citation type="submission" date="2022-08" db="EMBL/GenBank/DDBJ databases">
        <title>Novel sulphate-reducing endosymbionts in the free-living metamonad Anaeramoeba.</title>
        <authorList>
            <person name="Jerlstrom-Hultqvist J."/>
            <person name="Cepicka I."/>
            <person name="Gallot-Lavallee L."/>
            <person name="Salas-Leiva D."/>
            <person name="Curtis B.A."/>
            <person name="Zahonova K."/>
            <person name="Pipaliya S."/>
            <person name="Dacks J."/>
            <person name="Roger A.J."/>
        </authorList>
    </citation>
    <scope>NUCLEOTIDE SEQUENCE</scope>
    <source>
        <strain evidence="4">Busselton2</strain>
    </source>
</reference>
<dbReference type="Gene3D" id="1.25.40.10">
    <property type="entry name" value="Tetratricopeptide repeat domain"/>
    <property type="match status" value="1"/>
</dbReference>
<dbReference type="PANTHER" id="PTHR11102">
    <property type="entry name" value="SEL-1-LIKE PROTEIN"/>
    <property type="match status" value="1"/>
</dbReference>
<name>A0AAV7YRR5_9EUKA</name>
<dbReference type="SUPFAM" id="SSF81901">
    <property type="entry name" value="HCP-like"/>
    <property type="match status" value="1"/>
</dbReference>
<dbReference type="InterPro" id="IPR011990">
    <property type="entry name" value="TPR-like_helical_dom_sf"/>
</dbReference>
<accession>A0AAV7YRR5</accession>
<dbReference type="SMART" id="SM00671">
    <property type="entry name" value="SEL1"/>
    <property type="match status" value="5"/>
</dbReference>
<sequence>MTAVPKVYTTQDQNKHHIIAISLGKKVSKSDLTVELKESTVSVSDKEGNLIFVGALFSSINPTKSSWDLNCTGQFSMILEKVESISWEVAIFDSFNGKMDPHSTFLLSLYYEKKGDHSKAFDLLKNSAKSNHLTALFKLGSLFQSPNTNYPLKQDLEQAIEFYKKGSSLGDPFASYVLGCLYHTGDGVEANNKESIKYFEKSSKQNFAKANIYLGNIYLNGTEEIKKNDKKAYNYFKKAADQGEIDAMIQSGIMLIEGNGVKRNFELANNLFQKALKKDSTTTIPINYLQDLHKDQKEYETELKKNQPKNNNLRNGLIIGSALLVITGVATYFACIKKKNKKQEKKIN</sequence>
<comment type="caution">
    <text evidence="4">The sequence shown here is derived from an EMBL/GenBank/DDBJ whole genome shotgun (WGS) entry which is preliminary data.</text>
</comment>
<evidence type="ECO:0000259" key="3">
    <source>
        <dbReference type="PROSITE" id="PS51203"/>
    </source>
</evidence>
<feature type="domain" description="CS" evidence="3">
    <location>
        <begin position="2"/>
        <end position="91"/>
    </location>
</feature>
<evidence type="ECO:0000256" key="2">
    <source>
        <dbReference type="SAM" id="Phobius"/>
    </source>
</evidence>
<keyword evidence="2" id="KW-0812">Transmembrane</keyword>
<dbReference type="InterPro" id="IPR006597">
    <property type="entry name" value="Sel1-like"/>
</dbReference>
<dbReference type="PANTHER" id="PTHR11102:SF147">
    <property type="entry name" value="SEL1L ADAPTOR SUBUNIT OF ERAD E3 UBIQUITIN LIGASE"/>
    <property type="match status" value="1"/>
</dbReference>
<keyword evidence="2" id="KW-0472">Membrane</keyword>
<comment type="similarity">
    <text evidence="1">Belongs to the sel-1 family.</text>
</comment>
<dbReference type="Gene3D" id="2.60.40.790">
    <property type="match status" value="1"/>
</dbReference>
<dbReference type="GO" id="GO:0005789">
    <property type="term" value="C:endoplasmic reticulum membrane"/>
    <property type="evidence" value="ECO:0007669"/>
    <property type="project" value="TreeGrafter"/>
</dbReference>
<organism evidence="4 5">
    <name type="scientific">Anaeramoeba flamelloides</name>
    <dbReference type="NCBI Taxonomy" id="1746091"/>
    <lineage>
        <taxon>Eukaryota</taxon>
        <taxon>Metamonada</taxon>
        <taxon>Anaeramoebidae</taxon>
        <taxon>Anaeramoeba</taxon>
    </lineage>
</organism>
<dbReference type="InterPro" id="IPR008978">
    <property type="entry name" value="HSP20-like_chaperone"/>
</dbReference>
<evidence type="ECO:0000313" key="4">
    <source>
        <dbReference type="EMBL" id="KAJ3432458.1"/>
    </source>
</evidence>
<evidence type="ECO:0000256" key="1">
    <source>
        <dbReference type="ARBA" id="ARBA00038101"/>
    </source>
</evidence>
<gene>
    <name evidence="4" type="ORF">M0812_21397</name>
</gene>
<dbReference type="GO" id="GO:0036503">
    <property type="term" value="P:ERAD pathway"/>
    <property type="evidence" value="ECO:0007669"/>
    <property type="project" value="TreeGrafter"/>
</dbReference>
<feature type="transmembrane region" description="Helical" evidence="2">
    <location>
        <begin position="316"/>
        <end position="336"/>
    </location>
</feature>
<dbReference type="Pfam" id="PF04969">
    <property type="entry name" value="CS"/>
    <property type="match status" value="1"/>
</dbReference>
<dbReference type="AlphaFoldDB" id="A0AAV7YRR5"/>
<dbReference type="Pfam" id="PF08238">
    <property type="entry name" value="Sel1"/>
    <property type="match status" value="5"/>
</dbReference>
<dbReference type="Proteomes" id="UP001146793">
    <property type="component" value="Unassembled WGS sequence"/>
</dbReference>
<dbReference type="InterPro" id="IPR050767">
    <property type="entry name" value="Sel1_AlgK"/>
</dbReference>
<evidence type="ECO:0000313" key="5">
    <source>
        <dbReference type="Proteomes" id="UP001146793"/>
    </source>
</evidence>
<dbReference type="InterPro" id="IPR007052">
    <property type="entry name" value="CS_dom"/>
</dbReference>
<keyword evidence="2" id="KW-1133">Transmembrane helix</keyword>
<proteinExistence type="inferred from homology"/>
<dbReference type="PROSITE" id="PS51203">
    <property type="entry name" value="CS"/>
    <property type="match status" value="1"/>
</dbReference>
<dbReference type="CDD" id="cd06463">
    <property type="entry name" value="p23_like"/>
    <property type="match status" value="1"/>
</dbReference>
<protein>
    <submittedName>
        <fullName evidence="4">Sel1-repeat-containing protein ybeq</fullName>
    </submittedName>
</protein>
<dbReference type="EMBL" id="JANTQA010000047">
    <property type="protein sequence ID" value="KAJ3432458.1"/>
    <property type="molecule type" value="Genomic_DNA"/>
</dbReference>
<dbReference type="SUPFAM" id="SSF49764">
    <property type="entry name" value="HSP20-like chaperones"/>
    <property type="match status" value="1"/>
</dbReference>